<dbReference type="InterPro" id="IPR024447">
    <property type="entry name" value="YXWGXW_rpt"/>
</dbReference>
<protein>
    <recommendedName>
        <fullName evidence="3">Lipoprotein</fullName>
    </recommendedName>
</protein>
<name>Q4K9D8_PSEF5</name>
<evidence type="ECO:0000313" key="1">
    <source>
        <dbReference type="EMBL" id="AAY93309.1"/>
    </source>
</evidence>
<evidence type="ECO:0000313" key="2">
    <source>
        <dbReference type="Proteomes" id="UP000008540"/>
    </source>
</evidence>
<sequence length="180" mass="20361">MAARLLIQRRSAQRSVAAPAQIFPAAAASALPPPAEPGLNQARIKISFARDGFPAHLSLNPSAAFISERRPEGVIMKLVRSLLRLRTLLLIPLALGALASTPSYAETIIIQQAPPPMRYEPMPVARPGYAWDRGNWRWRGHGYVWVPGHWQPVMQRGRWMPGHWQAHGPRWYWVEGRWVR</sequence>
<organism evidence="1 2">
    <name type="scientific">Pseudomonas fluorescens (strain ATCC BAA-477 / NRRL B-23932 / Pf-5)</name>
    <dbReference type="NCBI Taxonomy" id="220664"/>
    <lineage>
        <taxon>Bacteria</taxon>
        <taxon>Pseudomonadati</taxon>
        <taxon>Pseudomonadota</taxon>
        <taxon>Gammaproteobacteria</taxon>
        <taxon>Pseudomonadales</taxon>
        <taxon>Pseudomonadaceae</taxon>
        <taxon>Pseudomonas</taxon>
    </lineage>
</organism>
<dbReference type="Pfam" id="PF12779">
    <property type="entry name" value="WXXGXW"/>
    <property type="match status" value="2"/>
</dbReference>
<dbReference type="KEGG" id="pfl:PFL_4048"/>
<dbReference type="eggNOG" id="ENOG5033IE5">
    <property type="taxonomic scope" value="Bacteria"/>
</dbReference>
<dbReference type="Proteomes" id="UP000008540">
    <property type="component" value="Chromosome"/>
</dbReference>
<dbReference type="STRING" id="220664.PFL_4048"/>
<evidence type="ECO:0008006" key="3">
    <source>
        <dbReference type="Google" id="ProtNLM"/>
    </source>
</evidence>
<dbReference type="HOGENOM" id="CLU_1546299_0_0_6"/>
<dbReference type="AlphaFoldDB" id="Q4K9D8"/>
<dbReference type="EMBL" id="CP000076">
    <property type="protein sequence ID" value="AAY93309.1"/>
    <property type="molecule type" value="Genomic_DNA"/>
</dbReference>
<accession>Q4K9D8</accession>
<proteinExistence type="predicted"/>
<reference evidence="1 2" key="1">
    <citation type="journal article" date="2005" name="Nat. Biotechnol.">
        <title>Complete genome sequence of the plant commensal Pseudomonas fluorescens Pf-5.</title>
        <authorList>
            <person name="Paulsen I.T."/>
            <person name="Press C.M."/>
            <person name="Ravel J."/>
            <person name="Kobayashi D.Y."/>
            <person name="Myers G.S."/>
            <person name="Mavrodi D.V."/>
            <person name="DeBoy R.T."/>
            <person name="Seshadri R."/>
            <person name="Ren Q."/>
            <person name="Madupu R."/>
            <person name="Dodson R.J."/>
            <person name="Durkin A.S."/>
            <person name="Brinkac L.M."/>
            <person name="Daugherty S.C."/>
            <person name="Sullivan S.A."/>
            <person name="Rosovitz M.J."/>
            <person name="Gwinn M.L."/>
            <person name="Zhou L."/>
            <person name="Schneider D.J."/>
            <person name="Cartinhour S.W."/>
            <person name="Nelson W.C."/>
            <person name="Weidman J."/>
            <person name="Watkins K."/>
            <person name="Tran K."/>
            <person name="Khouri H."/>
            <person name="Pierson E.A."/>
            <person name="Pierson L.S.III."/>
            <person name="Thomashow L.S."/>
            <person name="Loper J.E."/>
        </authorList>
    </citation>
    <scope>NUCLEOTIDE SEQUENCE [LARGE SCALE GENOMIC DNA]</scope>
    <source>
        <strain evidence="2">ATCC BAA-477 / NRRL B-23932 / Pf-5</strain>
    </source>
</reference>
<gene>
    <name evidence="1" type="ordered locus">PFL_4048</name>
</gene>